<keyword evidence="1 10" id="KW-0723">Serine/threonine-protein kinase</keyword>
<dbReference type="InterPro" id="IPR011009">
    <property type="entry name" value="Kinase-like_dom_sf"/>
</dbReference>
<evidence type="ECO:0000313" key="14">
    <source>
        <dbReference type="EMBL" id="ETB59143.1"/>
    </source>
</evidence>
<dbReference type="PROSITE" id="PS50011">
    <property type="entry name" value="PROTEIN_KINASE_DOM"/>
    <property type="match status" value="1"/>
</dbReference>
<feature type="region of interest" description="Disordered" evidence="12">
    <location>
        <begin position="611"/>
        <end position="642"/>
    </location>
</feature>
<evidence type="ECO:0000256" key="7">
    <source>
        <dbReference type="PIRSR" id="PIRSR630616-2"/>
    </source>
</evidence>
<dbReference type="GO" id="GO:0004674">
    <property type="term" value="F:protein serine/threonine kinase activity"/>
    <property type="evidence" value="ECO:0007669"/>
    <property type="project" value="UniProtKB-KW"/>
</dbReference>
<feature type="binding site" evidence="7 9">
    <location>
        <position position="1478"/>
    </location>
    <ligand>
        <name>ATP</name>
        <dbReference type="ChEBI" id="CHEBI:30616"/>
    </ligand>
</feature>
<evidence type="ECO:0000256" key="1">
    <source>
        <dbReference type="ARBA" id="ARBA00022527"/>
    </source>
</evidence>
<keyword evidence="11" id="KW-0175">Coiled coil</keyword>
<name>V7PLE7_PLAYE</name>
<evidence type="ECO:0000256" key="10">
    <source>
        <dbReference type="RuleBase" id="RU367134"/>
    </source>
</evidence>
<evidence type="ECO:0000256" key="4">
    <source>
        <dbReference type="ARBA" id="ARBA00022777"/>
    </source>
</evidence>
<keyword evidence="2 10" id="KW-0808">Transferase</keyword>
<feature type="active site" description="Proton acceptor" evidence="6">
    <location>
        <position position="1573"/>
    </location>
</feature>
<dbReference type="Gene3D" id="1.10.510.10">
    <property type="entry name" value="Transferase(Phosphotransferase) domain 1"/>
    <property type="match status" value="1"/>
</dbReference>
<feature type="binding site" evidence="7">
    <location>
        <position position="1459"/>
    </location>
    <ligand>
        <name>ATP</name>
        <dbReference type="ChEBI" id="CHEBI:30616"/>
    </ligand>
</feature>
<dbReference type="GO" id="GO:0005524">
    <property type="term" value="F:ATP binding"/>
    <property type="evidence" value="ECO:0007669"/>
    <property type="project" value="UniProtKB-UniRule"/>
</dbReference>
<gene>
    <name evidence="14" type="ORF">YYC_03407</name>
</gene>
<feature type="compositionally biased region" description="Polar residues" evidence="12">
    <location>
        <begin position="1159"/>
        <end position="1169"/>
    </location>
</feature>
<dbReference type="PANTHER" id="PTHR24350">
    <property type="entry name" value="SERINE/THREONINE-PROTEIN KINASE IAL-RELATED"/>
    <property type="match status" value="1"/>
</dbReference>
<sequence>MNENIKSHNYLKEKNVLNKNPSNLVNDDILKFNTNIKRNNNVERFYHNKVSDSSNMYNKNGHHINKSVGAEKNISGNKTTNLVNIKNKNQRLFSKSENEKCAIRNINMREDNYTTNLIKGKDNDIINNRKNSNINNNEYLNLKSSDDKLTKNINISGYAYENILEDNCNNNGNDIRNDIEKDNNGNNNGYYSYNCKNLKKVKEPNNSLDSFYKRKRETEEENYDKKRINHSLNKDYYYNTYTKTDINDSHMNIKDIQIKDISENVSKIKNLENNIMNVKNMEKARSRVHNISESEKKMFNIINQSSNNSTKILNSHSFNTNESCNYDKYMKDIFNKNYDYKKIKNPENSYLETDENIISRSYKIEEEHINNSDDFIRRNFMYDNKLETKINETKSNKLEKNILTDIKSKNSNEYILKHKKNYNEDKGNNFCDNEFKQNKYDFISCSFNEEEEFMNDYINNTDFVKNKNEGLNKLIDINKNEEQNAAFTILNKENNINMETQEYNNSHENRKLLYNNVKDANEIEFNDSILNDFKMDVSKPIDTKNTISQYQEESNIIYKINNDNEDAKKDNWEYDLSSNNCKNQNDGLKTIGALNDIVNTYKRKLVDNTNNVLNKGQNKSDEDSENLLNKKRTESKKDNALDHKNRVNERNLISIASNKTNNNSNVSNVSNVSKVRNVNSGDISSTSSENKKNLIKKTKYNESISKRLFSTHTLSSNNKCLSSGNYLKNNIKPSIKNSFKETYKKDNLDRHKTIGFNRSNTNLDKINSNISQNNGITKNSIQKFPSSNIHTNLSNIQSKKKTIDNNYKNSTIENKNLEENNEKIKKRQKIEFNKTYNNSFLERMKKKNLNEHVDGNKNAFIQKTVQNRNNINFEKNKTKMFLSNNKSITNNGYNKNGLFSELAEKKEISKSTDKLTIDKKSDHSGHVEVGTKLEKGLGKEIEIGLQGEISINSKVEEKIEDPLYKQNNVGEVFRENVMDTNESNINYNSKSNTNKAKANALNRERINNNKEIRTLASSNSITKSGKNTLLVKRQNTNNYMRYGSKIKEIEDNKLKMKNLANNNKGIDNKYVPKWSSNKTSSSSNITNNIVDKKNNMLVKKDEINKKKKEVFNQVAKINTNINSVVENKQINLQTKKQHNKIINKDQNSTKSSNYNNKKCTPNSKINQSTHDTRKINENNTNRNCSKKKKNNNDNNNDNNKDIISKEMEKYKYLMKKSKIKSNSIPPGNQKEVEKNAKKYECRNNYRSRDDYDCNNKYGRLSKNEQINYDNMLFLKDKKGQLESDNEYPYTVQGVQNHSCYINNDDSKNDQVLEYLKEKDENISKNMNTSNSLNNGEEQKELSYFEWLAKEQEKKENEVDKKKKINKQDKLYHEKTENEGDEDNTLNKGVLNKHNDGANYDKMENNENEEDYDEEDSEEDKENDTNVMLQPLLAFNLKQNEKSYEQNDFIVDKHPIGNGRTGLVFKAIIRKENLQVALKVMAKDTILSLKIERQVLKEIIIQSSLKHINILDLIAYFEDKTRLFLVLEIANGGSIRNKMKLKHDTFKEEQVALYVYQIADALSYLHNFNIIHRDLKPDNILIHYSDSDVYNDEHASKIYKYGIIKIADFGFSCQLKNKRQKRSTFCGTVDYMPPEIINQIPYDCNADLWCLGIVIFELLVGFPPFTDNSQERIFEQIKEFDFHFPKTVSQMARELILRLCSRSSEERISAEEVKSHPWIKQFL</sequence>
<dbReference type="SUPFAM" id="SSF56112">
    <property type="entry name" value="Protein kinase-like (PK-like)"/>
    <property type="match status" value="1"/>
</dbReference>
<dbReference type="InterPro" id="IPR000719">
    <property type="entry name" value="Prot_kinase_dom"/>
</dbReference>
<dbReference type="EMBL" id="KI635767">
    <property type="protein sequence ID" value="ETB59143.1"/>
    <property type="molecule type" value="Genomic_DNA"/>
</dbReference>
<feature type="region of interest" description="Disordered" evidence="12">
    <location>
        <begin position="1369"/>
        <end position="1422"/>
    </location>
</feature>
<dbReference type="EC" id="2.7.11.1" evidence="10"/>
<dbReference type="PROSITE" id="PS00107">
    <property type="entry name" value="PROTEIN_KINASE_ATP"/>
    <property type="match status" value="1"/>
</dbReference>
<organism evidence="14 15">
    <name type="scientific">Plasmodium yoelii 17X</name>
    <dbReference type="NCBI Taxonomy" id="1323249"/>
    <lineage>
        <taxon>Eukaryota</taxon>
        <taxon>Sar</taxon>
        <taxon>Alveolata</taxon>
        <taxon>Apicomplexa</taxon>
        <taxon>Aconoidasida</taxon>
        <taxon>Haemosporida</taxon>
        <taxon>Plasmodiidae</taxon>
        <taxon>Plasmodium</taxon>
        <taxon>Plasmodium (Vinckeia)</taxon>
    </lineage>
</organism>
<proteinExistence type="inferred from homology"/>
<evidence type="ECO:0000256" key="5">
    <source>
        <dbReference type="ARBA" id="ARBA00022840"/>
    </source>
</evidence>
<dbReference type="PROSITE" id="PS00108">
    <property type="entry name" value="PROTEIN_KINASE_ST"/>
    <property type="match status" value="1"/>
</dbReference>
<dbReference type="InterPro" id="IPR030616">
    <property type="entry name" value="Aur-like"/>
</dbReference>
<dbReference type="OrthoDB" id="377346at2759"/>
<feature type="binding site" evidence="7">
    <location>
        <position position="1607"/>
    </location>
    <ligand>
        <name>ATP</name>
        <dbReference type="ChEBI" id="CHEBI:30616"/>
    </ligand>
</feature>
<comment type="catalytic activity">
    <reaction evidence="10">
        <text>L-seryl-[protein] + ATP = O-phospho-L-seryl-[protein] + ADP + H(+)</text>
        <dbReference type="Rhea" id="RHEA:17989"/>
        <dbReference type="Rhea" id="RHEA-COMP:9863"/>
        <dbReference type="Rhea" id="RHEA-COMP:11604"/>
        <dbReference type="ChEBI" id="CHEBI:15378"/>
        <dbReference type="ChEBI" id="CHEBI:29999"/>
        <dbReference type="ChEBI" id="CHEBI:30616"/>
        <dbReference type="ChEBI" id="CHEBI:83421"/>
        <dbReference type="ChEBI" id="CHEBI:456216"/>
        <dbReference type="EC" id="2.7.11.1"/>
    </reaction>
</comment>
<feature type="compositionally biased region" description="Basic and acidic residues" evidence="12">
    <location>
        <begin position="1392"/>
        <end position="1404"/>
    </location>
</feature>
<feature type="region of interest" description="Disordered" evidence="12">
    <location>
        <begin position="1135"/>
        <end position="1201"/>
    </location>
</feature>
<accession>V7PLE7</accession>
<evidence type="ECO:0000256" key="8">
    <source>
        <dbReference type="PIRSR" id="PIRSR630616-3"/>
    </source>
</evidence>
<keyword evidence="15" id="KW-1185">Reference proteome</keyword>
<evidence type="ECO:0000256" key="11">
    <source>
        <dbReference type="SAM" id="Coils"/>
    </source>
</evidence>
<keyword evidence="5 7" id="KW-0067">ATP-binding</keyword>
<keyword evidence="4 10" id="KW-0418">Kinase</keyword>
<evidence type="ECO:0000256" key="2">
    <source>
        <dbReference type="ARBA" id="ARBA00022679"/>
    </source>
</evidence>
<feature type="compositionally biased region" description="Acidic residues" evidence="12">
    <location>
        <begin position="1405"/>
        <end position="1421"/>
    </location>
</feature>
<feature type="compositionally biased region" description="Basic and acidic residues" evidence="12">
    <location>
        <begin position="631"/>
        <end position="642"/>
    </location>
</feature>
<feature type="domain" description="Protein kinase" evidence="13">
    <location>
        <begin position="1449"/>
        <end position="1718"/>
    </location>
</feature>
<evidence type="ECO:0000256" key="6">
    <source>
        <dbReference type="PIRSR" id="PIRSR630616-1"/>
    </source>
</evidence>
<evidence type="ECO:0000313" key="15">
    <source>
        <dbReference type="Proteomes" id="UP000018538"/>
    </source>
</evidence>
<dbReference type="SMART" id="SM00220">
    <property type="entry name" value="S_TKc"/>
    <property type="match status" value="1"/>
</dbReference>
<dbReference type="InterPro" id="IPR008271">
    <property type="entry name" value="Ser/Thr_kinase_AS"/>
</dbReference>
<comment type="catalytic activity">
    <reaction evidence="10">
        <text>L-threonyl-[protein] + ATP = O-phospho-L-threonyl-[protein] + ADP + H(+)</text>
        <dbReference type="Rhea" id="RHEA:46608"/>
        <dbReference type="Rhea" id="RHEA-COMP:11060"/>
        <dbReference type="Rhea" id="RHEA-COMP:11605"/>
        <dbReference type="ChEBI" id="CHEBI:15378"/>
        <dbReference type="ChEBI" id="CHEBI:30013"/>
        <dbReference type="ChEBI" id="CHEBI:30616"/>
        <dbReference type="ChEBI" id="CHEBI:61977"/>
        <dbReference type="ChEBI" id="CHEBI:456216"/>
        <dbReference type="EC" id="2.7.11.1"/>
    </reaction>
</comment>
<evidence type="ECO:0000256" key="3">
    <source>
        <dbReference type="ARBA" id="ARBA00022741"/>
    </source>
</evidence>
<feature type="compositionally biased region" description="Low complexity" evidence="12">
    <location>
        <begin position="1148"/>
        <end position="1158"/>
    </location>
</feature>
<dbReference type="Proteomes" id="UP000018538">
    <property type="component" value="Unassembled WGS sequence"/>
</dbReference>
<feature type="binding site" evidence="7">
    <location>
        <begin position="1527"/>
        <end position="1529"/>
    </location>
    <ligand>
        <name>ATP</name>
        <dbReference type="ChEBI" id="CHEBI:30616"/>
    </ligand>
</feature>
<evidence type="ECO:0000256" key="9">
    <source>
        <dbReference type="PROSITE-ProRule" id="PRU10141"/>
    </source>
</evidence>
<dbReference type="CDD" id="cd14007">
    <property type="entry name" value="STKc_Aurora"/>
    <property type="match status" value="1"/>
</dbReference>
<comment type="similarity">
    <text evidence="10">Belongs to the protein kinase superfamily. Ser/Thr protein kinase family. Aurora subfamily.</text>
</comment>
<protein>
    <recommendedName>
        <fullName evidence="10">Aurora kinase</fullName>
        <ecNumber evidence="10">2.7.11.1</ecNumber>
    </recommendedName>
</protein>
<evidence type="ECO:0000256" key="12">
    <source>
        <dbReference type="SAM" id="MobiDB-lite"/>
    </source>
</evidence>
<reference evidence="14 15" key="1">
    <citation type="submission" date="2013-11" db="EMBL/GenBank/DDBJ databases">
        <title>The Genome Sequence of Plasmodium yoelii 17X.</title>
        <authorList>
            <consortium name="The Broad Institute Genomics Platform"/>
            <consortium name="The Broad Institute Genome Sequencing Center for Infectious Disease"/>
            <person name="Neafsey D."/>
            <person name="Adams J."/>
            <person name="Walker B."/>
            <person name="Young S.K."/>
            <person name="Zeng Q."/>
            <person name="Gargeya S."/>
            <person name="Fitzgerald M."/>
            <person name="Haas B."/>
            <person name="Abouelleil A."/>
            <person name="Alvarado L."/>
            <person name="Chapman S.B."/>
            <person name="Gainer-Dewar J."/>
            <person name="Goldberg J."/>
            <person name="Griggs A."/>
            <person name="Gujja S."/>
            <person name="Hansen M."/>
            <person name="Howarth C."/>
            <person name="Imamovic A."/>
            <person name="Ireland A."/>
            <person name="Larimer J."/>
            <person name="McCowan C."/>
            <person name="Murphy C."/>
            <person name="Pearson M."/>
            <person name="Poon T.W."/>
            <person name="Priest M."/>
            <person name="Roberts A."/>
            <person name="Saif S."/>
            <person name="Shea T."/>
            <person name="Sykes S."/>
            <person name="Wortman J."/>
            <person name="Nusbaum C."/>
            <person name="Birren B."/>
        </authorList>
    </citation>
    <scope>NUCLEOTIDE SEQUENCE [LARGE SCALE GENOMIC DNA]</scope>
    <source>
        <strain evidence="14 15">17X</strain>
    </source>
</reference>
<dbReference type="FunFam" id="3.30.200.20:FF:000042">
    <property type="entry name" value="Aurora kinase A"/>
    <property type="match status" value="1"/>
</dbReference>
<feature type="cross-link" description="Glycyl lysine isopeptide (Lys-Gly) (interchain with G-Cter in SUMO2)" evidence="8">
    <location>
        <position position="1575"/>
    </location>
</feature>
<feature type="coiled-coil region" evidence="11">
    <location>
        <begin position="800"/>
        <end position="834"/>
    </location>
</feature>
<dbReference type="InterPro" id="IPR017441">
    <property type="entry name" value="Protein_kinase_ATP_BS"/>
</dbReference>
<dbReference type="Pfam" id="PF00069">
    <property type="entry name" value="Pkinase"/>
    <property type="match status" value="1"/>
</dbReference>
<keyword evidence="3 7" id="KW-0547">Nucleotide-binding</keyword>
<evidence type="ECO:0000259" key="13">
    <source>
        <dbReference type="PROSITE" id="PS50011"/>
    </source>
</evidence>